<dbReference type="Gene3D" id="1.10.1000.11">
    <property type="entry name" value="Arf Nucleotide-binding Site Opener,domain 2"/>
    <property type="match status" value="1"/>
</dbReference>
<dbReference type="Pfam" id="PF01369">
    <property type="entry name" value="Sec7"/>
    <property type="match status" value="1"/>
</dbReference>
<feature type="transmembrane region" description="Helical" evidence="3">
    <location>
        <begin position="1703"/>
        <end position="1722"/>
    </location>
</feature>
<dbReference type="SUPFAM" id="SSF50729">
    <property type="entry name" value="PH domain-like"/>
    <property type="match status" value="1"/>
</dbReference>
<dbReference type="InterPro" id="IPR011993">
    <property type="entry name" value="PH-like_dom_sf"/>
</dbReference>
<organism evidence="6 7">
    <name type="scientific">Friedmanniomyces endolithicus</name>
    <dbReference type="NCBI Taxonomy" id="329885"/>
    <lineage>
        <taxon>Eukaryota</taxon>
        <taxon>Fungi</taxon>
        <taxon>Dikarya</taxon>
        <taxon>Ascomycota</taxon>
        <taxon>Pezizomycotina</taxon>
        <taxon>Dothideomycetes</taxon>
        <taxon>Dothideomycetidae</taxon>
        <taxon>Mycosphaerellales</taxon>
        <taxon>Teratosphaeriaceae</taxon>
        <taxon>Friedmanniomyces</taxon>
    </lineage>
</organism>
<feature type="compositionally biased region" description="Gly residues" evidence="2">
    <location>
        <begin position="1424"/>
        <end position="1433"/>
    </location>
</feature>
<evidence type="ECO:0000313" key="6">
    <source>
        <dbReference type="EMBL" id="KAK0325388.1"/>
    </source>
</evidence>
<feature type="region of interest" description="Disordered" evidence="2">
    <location>
        <begin position="1238"/>
        <end position="1270"/>
    </location>
</feature>
<feature type="compositionally biased region" description="Low complexity" evidence="2">
    <location>
        <begin position="411"/>
        <end position="436"/>
    </location>
</feature>
<protein>
    <recommendedName>
        <fullName evidence="8">SEC7 domain-containing protein</fullName>
    </recommendedName>
</protein>
<dbReference type="PROSITE" id="PS50003">
    <property type="entry name" value="PH_DOMAIN"/>
    <property type="match status" value="1"/>
</dbReference>
<feature type="transmembrane region" description="Helical" evidence="3">
    <location>
        <begin position="1753"/>
        <end position="1772"/>
    </location>
</feature>
<feature type="compositionally biased region" description="Basic and acidic residues" evidence="2">
    <location>
        <begin position="93"/>
        <end position="108"/>
    </location>
</feature>
<dbReference type="FunFam" id="1.10.1000.11:FF:000002">
    <property type="entry name" value="Cytohesin 1"/>
    <property type="match status" value="1"/>
</dbReference>
<dbReference type="GO" id="GO:0005085">
    <property type="term" value="F:guanyl-nucleotide exchange factor activity"/>
    <property type="evidence" value="ECO:0007669"/>
    <property type="project" value="InterPro"/>
</dbReference>
<feature type="compositionally biased region" description="Basic and acidic residues" evidence="2">
    <location>
        <begin position="1360"/>
        <end position="1369"/>
    </location>
</feature>
<feature type="domain" description="SEC7" evidence="5">
    <location>
        <begin position="446"/>
        <end position="621"/>
    </location>
</feature>
<feature type="region of interest" description="Disordered" evidence="2">
    <location>
        <begin position="16"/>
        <end position="75"/>
    </location>
</feature>
<feature type="region of interest" description="Disordered" evidence="2">
    <location>
        <begin position="1032"/>
        <end position="1111"/>
    </location>
</feature>
<dbReference type="CDD" id="cd00171">
    <property type="entry name" value="Sec7"/>
    <property type="match status" value="1"/>
</dbReference>
<keyword evidence="1" id="KW-0175">Coiled coil</keyword>
<dbReference type="PROSITE" id="PS50190">
    <property type="entry name" value="SEC7"/>
    <property type="match status" value="1"/>
</dbReference>
<sequence>MPLMLRRRSVFDLLNINKPDSEQPPQSVTSDGLSVPSLPSPRPVSDYGMAHSRLSHELRAEDVSDETAPSMAESSRKRFSMLKLRNFSESHLGAKAEEEAAKEAERNRPPTPTLMSDGTVPSIVRTAPTTNNGELQLETERKVRPSLFKRSTSRARESPQKQKDPRKSAELGRAEKPKSSASLRWRKMQGKSTGLEDLARLSSMHAQNAPPSYGDEANSMLALPMPEPRFSESHESDGSIGSSGDLYGQTTTTTHTVSTHTTFFRLPRRNKNRNSLFPLPVRIPPPNEAQARANEPAAPRASNSAFSTKSLHTLDEGNEPGAALQRRHTETSPIKQRNPGPPLPAAHSALAKSSVAFIEPGVQLGRNDSQRSRKSSTSSPLQPPMRLGMRDRASTASSFGRASQDVDTPPLLTASARNSSSTTGRSSLGGLLTLSRFRQGSQPDSPRYGSPGTRSKSNSFAISREALVIPVREEGDTPGKYLERLEAAVARSMIAGILSKSPDPFAQAVLRSYTRRFAFFGEPIDMSLRKFLLEAELPKETQQVDRVVQAFADRYHECNPGIFMSPDQAYITAFSLMMLHTDAFNKNNKRKMQKQDYIKNTSGQQVADEVLGCFYDNICYTPFVHYEEEVDIKGERVMPFKPKKSKLKGAMADTAGKKPSGPVDPYNLLIDQKLDMLRPPIRDSIAFDDPYNYRGSQGDLEPQYLQRAFTHTGILQIISARSRPSAYEGQLTSNPNPSETQAGIIDLKITKIGILWRKATKKKKARSPWQEWGAILTGSQLYLFKNAHWAKGLLHQFMAQQKPGQPRMPVIFKPPLPDFKPDALIKTDNAVALVDHTYQRHKHAFTFSRAGSHDEVLLADSESELDDWLALINYAAAFRAAGVRIRGMVGGNEEDLRRQDVHGPDTVHTTQSVPSATGQVSVVRGGLSPQLARQVMAARRQIMVQKIAEVEQEVAEANKKLEDLMRDARHLLVLAPIAPKTRDDVLHAAARVDAMTKWLRRDIWRMKCHRDILALDVRLDGVSAQELQVITSQQTAAGTESSGKRDRAPSMSRLPSKGSAMVFTRSPPQSPTSLARSGRSDRPSTTESIETFIGNDVFQTPPESSSESKHAEAYRLPPLQLNVQHSGEHRASVSSALLSVSSAGGPGSLSHASSTSSVRRLHTSGFPQVSDMPSPMDGTTPTLEEREAGLLARSTVASDAMATGISNLDGTTMYATPESKHKGVRRSLQKTLRDAHHQVQVGPGSVHRHRKGRESDGTIRSPSGAAAGDAGLEEAVKADGTPGLQREKGRFILHGKQASVIQFGSEWPSERMKTRRERWRESVSQSPKEELTPRASNGVGVGGSGVEAGWSPVSTTTPFAERERGRSPETSRALGHGEADEESSDTTPQSHGFREDAEAANAFATADSAERKPSPLTLSTDGIVGSGSGGGGSSDPAYFDLSPQWDPEAGKRQTAISARSHSQTKDGHSALGSENAAQESDEEDYSLGPREYRRTVIGPLGSGPGALVADGVMHSEAYHGDGTGMTEGGAEREESFFETEDDSMIEGPLGDEELRRISRQAQHVTASVGVTYVDWPSITDPWLHVFHSTYPSLASTNMTLEPKVLEAALPPSYTMATPANAAQLTEQSLQQRATALNIREAHIALRETQLRDAQYPSANPQDSAESNLHWSLFLAILLWLAAWILACCVIGTHLHTKHCSDDLALIAWIVCIAGVVELSRVGGGLKLDELQLGTAPGSWDRGFLVGVRNHLEFLLLILTIAMALVMVPACSARE</sequence>
<gene>
    <name evidence="6" type="ORF">LTR82_003671</name>
</gene>
<feature type="transmembrane region" description="Helical" evidence="3">
    <location>
        <begin position="1668"/>
        <end position="1691"/>
    </location>
</feature>
<dbReference type="SUPFAM" id="SSF48425">
    <property type="entry name" value="Sec7 domain"/>
    <property type="match status" value="1"/>
</dbReference>
<dbReference type="Gene3D" id="2.30.29.30">
    <property type="entry name" value="Pleckstrin-homology domain (PH domain)/Phosphotyrosine-binding domain (PTB)"/>
    <property type="match status" value="1"/>
</dbReference>
<feature type="region of interest" description="Disordered" evidence="2">
    <location>
        <begin position="275"/>
        <end position="347"/>
    </location>
</feature>
<dbReference type="InterPro" id="IPR000904">
    <property type="entry name" value="Sec7_dom"/>
</dbReference>
<evidence type="ECO:0000256" key="1">
    <source>
        <dbReference type="SAM" id="Coils"/>
    </source>
</evidence>
<dbReference type="InterPro" id="IPR035999">
    <property type="entry name" value="Sec7_dom_sf"/>
</dbReference>
<dbReference type="GO" id="GO:0032012">
    <property type="term" value="P:regulation of ARF protein signal transduction"/>
    <property type="evidence" value="ECO:0007669"/>
    <property type="project" value="InterPro"/>
</dbReference>
<name>A0AAN6JIA5_9PEZI</name>
<feature type="compositionally biased region" description="Basic and acidic residues" evidence="2">
    <location>
        <begin position="896"/>
        <end position="905"/>
    </location>
</feature>
<feature type="region of interest" description="Disordered" evidence="2">
    <location>
        <begin position="1139"/>
        <end position="1179"/>
    </location>
</feature>
<evidence type="ECO:0000259" key="4">
    <source>
        <dbReference type="PROSITE" id="PS50003"/>
    </source>
</evidence>
<reference evidence="6" key="1">
    <citation type="submission" date="2021-12" db="EMBL/GenBank/DDBJ databases">
        <title>Black yeast isolated from Biological Soil Crust.</title>
        <authorList>
            <person name="Kurbessoian T."/>
        </authorList>
    </citation>
    <scope>NUCLEOTIDE SEQUENCE</scope>
    <source>
        <strain evidence="6">CCFEE 5208</strain>
    </source>
</reference>
<feature type="region of interest" description="Disordered" evidence="2">
    <location>
        <begin position="1405"/>
        <end position="1488"/>
    </location>
</feature>
<feature type="region of interest" description="Disordered" evidence="2">
    <location>
        <begin position="896"/>
        <end position="915"/>
    </location>
</feature>
<feature type="region of interest" description="Disordered" evidence="2">
    <location>
        <begin position="1304"/>
        <end position="1392"/>
    </location>
</feature>
<dbReference type="Proteomes" id="UP001168146">
    <property type="component" value="Unassembled WGS sequence"/>
</dbReference>
<dbReference type="InterPro" id="IPR001849">
    <property type="entry name" value="PH_domain"/>
</dbReference>
<dbReference type="PANTHER" id="PTHR10663">
    <property type="entry name" value="GUANYL-NUCLEOTIDE EXCHANGE FACTOR"/>
    <property type="match status" value="1"/>
</dbReference>
<evidence type="ECO:0000256" key="2">
    <source>
        <dbReference type="SAM" id="MobiDB-lite"/>
    </source>
</evidence>
<keyword evidence="3" id="KW-1133">Transmembrane helix</keyword>
<dbReference type="InterPro" id="IPR023394">
    <property type="entry name" value="Sec7_C_sf"/>
</dbReference>
<comment type="caution">
    <text evidence="6">The sequence shown here is derived from an EMBL/GenBank/DDBJ whole genome shotgun (WGS) entry which is preliminary data.</text>
</comment>
<proteinExistence type="predicted"/>
<feature type="compositionally biased region" description="Polar residues" evidence="2">
    <location>
        <begin position="1032"/>
        <end position="1041"/>
    </location>
</feature>
<keyword evidence="3" id="KW-0812">Transmembrane</keyword>
<dbReference type="EMBL" id="JASUXU010000007">
    <property type="protein sequence ID" value="KAK0325388.1"/>
    <property type="molecule type" value="Genomic_DNA"/>
</dbReference>
<evidence type="ECO:0000259" key="5">
    <source>
        <dbReference type="PROSITE" id="PS50190"/>
    </source>
</evidence>
<evidence type="ECO:0000313" key="7">
    <source>
        <dbReference type="Proteomes" id="UP001168146"/>
    </source>
</evidence>
<evidence type="ECO:0000256" key="3">
    <source>
        <dbReference type="SAM" id="Phobius"/>
    </source>
</evidence>
<feature type="region of interest" description="Disordered" evidence="2">
    <location>
        <begin position="363"/>
        <end position="459"/>
    </location>
</feature>
<keyword evidence="3" id="KW-0472">Membrane</keyword>
<feature type="domain" description="PH" evidence="4">
    <location>
        <begin position="748"/>
        <end position="877"/>
    </location>
</feature>
<dbReference type="SMART" id="SM00222">
    <property type="entry name" value="Sec7"/>
    <property type="match status" value="1"/>
</dbReference>
<feature type="compositionally biased region" description="Polar residues" evidence="2">
    <location>
        <begin position="301"/>
        <end position="311"/>
    </location>
</feature>
<feature type="compositionally biased region" description="Polar residues" evidence="2">
    <location>
        <begin position="23"/>
        <end position="32"/>
    </location>
</feature>
<feature type="compositionally biased region" description="Basic and acidic residues" evidence="2">
    <location>
        <begin position="154"/>
        <end position="178"/>
    </location>
</feature>
<feature type="coiled-coil region" evidence="1">
    <location>
        <begin position="940"/>
        <end position="974"/>
    </location>
</feature>
<evidence type="ECO:0008006" key="8">
    <source>
        <dbReference type="Google" id="ProtNLM"/>
    </source>
</evidence>
<dbReference type="PANTHER" id="PTHR10663:SF405">
    <property type="entry name" value="ARF GUANINE NUCLEOTIDE EXCHANGE FACTOR SYT1"/>
    <property type="match status" value="1"/>
</dbReference>
<feature type="region of interest" description="Disordered" evidence="2">
    <location>
        <begin position="93"/>
        <end position="191"/>
    </location>
</feature>
<accession>A0AAN6JIA5</accession>